<dbReference type="HOGENOM" id="CLU_042635_0_0_11"/>
<dbReference type="eggNOG" id="COG0476">
    <property type="taxonomic scope" value="Bacteria"/>
</dbReference>
<evidence type="ECO:0008006" key="4">
    <source>
        <dbReference type="Google" id="ProtNLM"/>
    </source>
</evidence>
<dbReference type="InterPro" id="IPR035985">
    <property type="entry name" value="Ubiquitin-activating_enz"/>
</dbReference>
<dbReference type="EMBL" id="CP006272">
    <property type="protein sequence ID" value="AGZ45921.1"/>
    <property type="molecule type" value="Genomic_DNA"/>
</dbReference>
<evidence type="ECO:0000313" key="2">
    <source>
        <dbReference type="EMBL" id="AGZ45921.1"/>
    </source>
</evidence>
<dbReference type="GO" id="GO:0008641">
    <property type="term" value="F:ubiquitin-like modifier activating enzyme activity"/>
    <property type="evidence" value="ECO:0007669"/>
    <property type="project" value="InterPro"/>
</dbReference>
<proteinExistence type="predicted"/>
<name>U5WD94_9ACTN</name>
<gene>
    <name evidence="2" type="ORF">AFR_38335</name>
</gene>
<sequence>MSRTPLPRPTLLPGLPRIWRTPHTLQLGLDPPRAVLLDLPEPRAAGLLDLLDGSRSERLALAEAATFGMRPDEARTLLDTLHTAGLVVPAQSLFPPAMPERLTGEAAALAYSATTTSPARTLRRRASARVVVTGRTRLAPAVAVALATAGIGHLHPDLTGPVEAHELPGSPLTPADLGHPRSQATASALRRAAPTTETRPVRRGAASLVIHLGEDHPTALSAISHAHRRRPLLTASIREGKVLVGPLVPPSTSPCLNCITLHRRDREPTWPLDDPWSSPSGPFKAGSLLLESASPDAGEVGSGIGPGRAGPAAVVPPEPCATATLLAAVAYITAEALTFVDGNTPETLGAEVEISRPGTFRRRTWSPHPACPCTRRSSLPRRP</sequence>
<feature type="region of interest" description="Disordered" evidence="1">
    <location>
        <begin position="361"/>
        <end position="383"/>
    </location>
</feature>
<evidence type="ECO:0000256" key="1">
    <source>
        <dbReference type="SAM" id="MobiDB-lite"/>
    </source>
</evidence>
<evidence type="ECO:0000313" key="3">
    <source>
        <dbReference type="Proteomes" id="UP000017746"/>
    </source>
</evidence>
<accession>U5WD94</accession>
<dbReference type="SUPFAM" id="SSF69572">
    <property type="entry name" value="Activating enzymes of the ubiquitin-like proteins"/>
    <property type="match status" value="1"/>
</dbReference>
<protein>
    <recommendedName>
        <fullName evidence="4">Bacteriocin biosynthesis cyclodehydratase domain-containing protein</fullName>
    </recommendedName>
</protein>
<keyword evidence="3" id="KW-1185">Reference proteome</keyword>
<dbReference type="AlphaFoldDB" id="U5WD94"/>
<dbReference type="KEGG" id="afs:AFR_38335"/>
<reference evidence="2 3" key="1">
    <citation type="journal article" date="2014" name="J. Biotechnol.">
        <title>Complete genome sequence of the actinobacterium Actinoplanes friuliensis HAG 010964, producer of the lipopeptide antibiotic friulimycin.</title>
        <authorList>
            <person name="Ruckert C."/>
            <person name="Szczepanowski R."/>
            <person name="Albersmeier A."/>
            <person name="Goesmann A."/>
            <person name="Fischer N."/>
            <person name="Steinkamper A."/>
            <person name="Puhler A."/>
            <person name="Biener R."/>
            <person name="Schwartz D."/>
            <person name="Kalinowski J."/>
        </authorList>
    </citation>
    <scope>NUCLEOTIDE SEQUENCE [LARGE SCALE GENOMIC DNA]</scope>
    <source>
        <strain evidence="2 3">DSM 7358</strain>
    </source>
</reference>
<feature type="region of interest" description="Disordered" evidence="1">
    <location>
        <begin position="160"/>
        <end position="201"/>
    </location>
</feature>
<organism evidence="2 3">
    <name type="scientific">Actinoplanes friuliensis DSM 7358</name>
    <dbReference type="NCBI Taxonomy" id="1246995"/>
    <lineage>
        <taxon>Bacteria</taxon>
        <taxon>Bacillati</taxon>
        <taxon>Actinomycetota</taxon>
        <taxon>Actinomycetes</taxon>
        <taxon>Micromonosporales</taxon>
        <taxon>Micromonosporaceae</taxon>
        <taxon>Actinoplanes</taxon>
    </lineage>
</organism>
<dbReference type="STRING" id="1246995.AFR_38335"/>
<dbReference type="RefSeq" id="WP_023562256.1">
    <property type="nucleotide sequence ID" value="NC_022657.1"/>
</dbReference>
<dbReference type="OrthoDB" id="4426339at2"/>
<dbReference type="Gene3D" id="3.40.50.720">
    <property type="entry name" value="NAD(P)-binding Rossmann-like Domain"/>
    <property type="match status" value="1"/>
</dbReference>
<dbReference type="Proteomes" id="UP000017746">
    <property type="component" value="Chromosome"/>
</dbReference>
<dbReference type="PATRIC" id="fig|1246995.3.peg.7755"/>